<sequence length="329" mass="37971">MFVCEPSRNMHDEPTLSLVMHCWLYMSSCFEYRQCALFAVQALFQNPRDTPPGLKELAVQTVTVEILCERFVDNLRQGKLVDRALEEEIWAFFQFATTPYPFSLTFTHAEVYNDISRALTHQLHFGTEQWTSDIFNISHQIIHHMIITTPSAEKMPRFTHMIRSSILEITAAGIVIADRKGLEDWFGFLSRIMHTLSSSTCTDTDCAYVDTPEFRTATYRSFEPLYLPFRSVLRDADKIKPSVALVLWEELAALLGVTEAKIKERWRQGRQCGEVHCQNRGEDVKTLACIRCQSIYYCDKACQRRDWKNHKPNCMKPVQPVIGEVRAAS</sequence>
<dbReference type="GO" id="GO:0008270">
    <property type="term" value="F:zinc ion binding"/>
    <property type="evidence" value="ECO:0007669"/>
    <property type="project" value="UniProtKB-KW"/>
</dbReference>
<name>A0A9P5XX77_9AGAR</name>
<dbReference type="Proteomes" id="UP000807353">
    <property type="component" value="Unassembled WGS sequence"/>
</dbReference>
<dbReference type="OrthoDB" id="2945538at2759"/>
<dbReference type="AlphaFoldDB" id="A0A9P5XX77"/>
<dbReference type="InterPro" id="IPR002893">
    <property type="entry name" value="Znf_MYND"/>
</dbReference>
<reference evidence="6" key="1">
    <citation type="submission" date="2020-11" db="EMBL/GenBank/DDBJ databases">
        <authorList>
            <consortium name="DOE Joint Genome Institute"/>
            <person name="Ahrendt S."/>
            <person name="Riley R."/>
            <person name="Andreopoulos W."/>
            <person name="Labutti K."/>
            <person name="Pangilinan J."/>
            <person name="Ruiz-Duenas F.J."/>
            <person name="Barrasa J.M."/>
            <person name="Sanchez-Garcia M."/>
            <person name="Camarero S."/>
            <person name="Miyauchi S."/>
            <person name="Serrano A."/>
            <person name="Linde D."/>
            <person name="Babiker R."/>
            <person name="Drula E."/>
            <person name="Ayuso-Fernandez I."/>
            <person name="Pacheco R."/>
            <person name="Padilla G."/>
            <person name="Ferreira P."/>
            <person name="Barriuso J."/>
            <person name="Kellner H."/>
            <person name="Castanera R."/>
            <person name="Alfaro M."/>
            <person name="Ramirez L."/>
            <person name="Pisabarro A.G."/>
            <person name="Kuo A."/>
            <person name="Tritt A."/>
            <person name="Lipzen A."/>
            <person name="He G."/>
            <person name="Yan M."/>
            <person name="Ng V."/>
            <person name="Cullen D."/>
            <person name="Martin F."/>
            <person name="Rosso M.-N."/>
            <person name="Henrissat B."/>
            <person name="Hibbett D."/>
            <person name="Martinez A.T."/>
            <person name="Grigoriev I.V."/>
        </authorList>
    </citation>
    <scope>NUCLEOTIDE SEQUENCE</scope>
    <source>
        <strain evidence="6">CBS 247.69</strain>
    </source>
</reference>
<feature type="domain" description="MYND-type" evidence="5">
    <location>
        <begin position="277"/>
        <end position="314"/>
    </location>
</feature>
<keyword evidence="3" id="KW-0862">Zinc</keyword>
<evidence type="ECO:0000313" key="7">
    <source>
        <dbReference type="Proteomes" id="UP000807353"/>
    </source>
</evidence>
<proteinExistence type="predicted"/>
<accession>A0A9P5XX77</accession>
<keyword evidence="1" id="KW-0479">Metal-binding</keyword>
<keyword evidence="7" id="KW-1185">Reference proteome</keyword>
<organism evidence="6 7">
    <name type="scientific">Collybia nuda</name>
    <dbReference type="NCBI Taxonomy" id="64659"/>
    <lineage>
        <taxon>Eukaryota</taxon>
        <taxon>Fungi</taxon>
        <taxon>Dikarya</taxon>
        <taxon>Basidiomycota</taxon>
        <taxon>Agaricomycotina</taxon>
        <taxon>Agaricomycetes</taxon>
        <taxon>Agaricomycetidae</taxon>
        <taxon>Agaricales</taxon>
        <taxon>Tricholomatineae</taxon>
        <taxon>Clitocybaceae</taxon>
        <taxon>Collybia</taxon>
    </lineage>
</organism>
<protein>
    <recommendedName>
        <fullName evidence="5">MYND-type domain-containing protein</fullName>
    </recommendedName>
</protein>
<dbReference type="SUPFAM" id="SSF144232">
    <property type="entry name" value="HIT/MYND zinc finger-like"/>
    <property type="match status" value="1"/>
</dbReference>
<dbReference type="EMBL" id="MU150346">
    <property type="protein sequence ID" value="KAF9458232.1"/>
    <property type="molecule type" value="Genomic_DNA"/>
</dbReference>
<evidence type="ECO:0000313" key="6">
    <source>
        <dbReference type="EMBL" id="KAF9458232.1"/>
    </source>
</evidence>
<keyword evidence="2 4" id="KW-0863">Zinc-finger</keyword>
<dbReference type="PROSITE" id="PS50865">
    <property type="entry name" value="ZF_MYND_2"/>
    <property type="match status" value="1"/>
</dbReference>
<dbReference type="Pfam" id="PF01753">
    <property type="entry name" value="zf-MYND"/>
    <property type="match status" value="1"/>
</dbReference>
<comment type="caution">
    <text evidence="6">The sequence shown here is derived from an EMBL/GenBank/DDBJ whole genome shotgun (WGS) entry which is preliminary data.</text>
</comment>
<dbReference type="Gene3D" id="6.10.140.2220">
    <property type="match status" value="1"/>
</dbReference>
<evidence type="ECO:0000259" key="5">
    <source>
        <dbReference type="PROSITE" id="PS50865"/>
    </source>
</evidence>
<evidence type="ECO:0000256" key="2">
    <source>
        <dbReference type="ARBA" id="ARBA00022771"/>
    </source>
</evidence>
<evidence type="ECO:0000256" key="1">
    <source>
        <dbReference type="ARBA" id="ARBA00022723"/>
    </source>
</evidence>
<gene>
    <name evidence="6" type="ORF">BDZ94DRAFT_118796</name>
</gene>
<evidence type="ECO:0000256" key="3">
    <source>
        <dbReference type="ARBA" id="ARBA00022833"/>
    </source>
</evidence>
<evidence type="ECO:0000256" key="4">
    <source>
        <dbReference type="PROSITE-ProRule" id="PRU00134"/>
    </source>
</evidence>